<accession>A0A8H7PWT6</accession>
<protein>
    <recommendedName>
        <fullName evidence="7">Calmodulin</fullName>
        <ecNumber evidence="6">6.3.2.3</ecNumber>
    </recommendedName>
    <alternativeName>
        <fullName evidence="16">Glutathione synthase</fullName>
    </alternativeName>
</protein>
<dbReference type="InterPro" id="IPR014049">
    <property type="entry name" value="Glutathione_synthase_N_euk"/>
</dbReference>
<comment type="similarity">
    <text evidence="3">Belongs to the calmodulin family.</text>
</comment>
<dbReference type="NCBIfam" id="TIGR01986">
    <property type="entry name" value="glut_syn_euk"/>
    <property type="match status" value="1"/>
</dbReference>
<evidence type="ECO:0000256" key="11">
    <source>
        <dbReference type="ARBA" id="ARBA00022737"/>
    </source>
</evidence>
<dbReference type="InterPro" id="IPR002048">
    <property type="entry name" value="EF_hand_dom"/>
</dbReference>
<dbReference type="Gene3D" id="1.10.1080.10">
    <property type="entry name" value="Glutathione Synthetase, Chain A, domain 3"/>
    <property type="match status" value="1"/>
</dbReference>
<keyword evidence="10" id="KW-0479">Metal-binding</keyword>
<evidence type="ECO:0000256" key="3">
    <source>
        <dbReference type="ARBA" id="ARBA00009763"/>
    </source>
</evidence>
<dbReference type="CDD" id="cd00051">
    <property type="entry name" value="EFh"/>
    <property type="match status" value="2"/>
</dbReference>
<dbReference type="SUPFAM" id="SSF52440">
    <property type="entry name" value="PreATP-grasp domain"/>
    <property type="match status" value="1"/>
</dbReference>
<dbReference type="Pfam" id="PF03199">
    <property type="entry name" value="GSH_synthase"/>
    <property type="match status" value="1"/>
</dbReference>
<dbReference type="PANTHER" id="PTHR11130">
    <property type="entry name" value="GLUTATHIONE SYNTHETASE"/>
    <property type="match status" value="1"/>
</dbReference>
<name>A0A8H7PWT6_9FUNG</name>
<dbReference type="FunFam" id="1.10.238.10:FF:000034">
    <property type="entry name" value="Calmodulin"/>
    <property type="match status" value="1"/>
</dbReference>
<feature type="domain" description="EF-hand" evidence="17">
    <location>
        <begin position="603"/>
        <end position="638"/>
    </location>
</feature>
<evidence type="ECO:0000256" key="7">
    <source>
        <dbReference type="ARBA" id="ARBA00020786"/>
    </source>
</evidence>
<dbReference type="Proteomes" id="UP000612746">
    <property type="component" value="Unassembled WGS sequence"/>
</dbReference>
<dbReference type="PROSITE" id="PS50222">
    <property type="entry name" value="EF_HAND_2"/>
    <property type="match status" value="4"/>
</dbReference>
<dbReference type="GO" id="GO:0005524">
    <property type="term" value="F:ATP binding"/>
    <property type="evidence" value="ECO:0007669"/>
    <property type="project" value="UniProtKB-KW"/>
</dbReference>
<keyword evidence="15" id="KW-0460">Magnesium</keyword>
<feature type="domain" description="EF-hand" evidence="17">
    <location>
        <begin position="639"/>
        <end position="671"/>
    </location>
</feature>
<feature type="domain" description="EF-hand" evidence="17">
    <location>
        <begin position="566"/>
        <end position="601"/>
    </location>
</feature>
<evidence type="ECO:0000256" key="15">
    <source>
        <dbReference type="ARBA" id="ARBA00022842"/>
    </source>
</evidence>
<dbReference type="InterPro" id="IPR014042">
    <property type="entry name" value="Glutathione_synthase_a-hlx"/>
</dbReference>
<dbReference type="FunFam" id="3.30.1490.50:FF:000002">
    <property type="entry name" value="Glutathione synthetase"/>
    <property type="match status" value="1"/>
</dbReference>
<dbReference type="SUPFAM" id="SSF56059">
    <property type="entry name" value="Glutathione synthetase ATP-binding domain-like"/>
    <property type="match status" value="1"/>
</dbReference>
<evidence type="ECO:0000256" key="6">
    <source>
        <dbReference type="ARBA" id="ARBA00012214"/>
    </source>
</evidence>
<dbReference type="Gene3D" id="3.30.1490.50">
    <property type="match status" value="1"/>
</dbReference>
<feature type="domain" description="EF-hand" evidence="17">
    <location>
        <begin position="530"/>
        <end position="565"/>
    </location>
</feature>
<dbReference type="EMBL" id="JAEPRA010000008">
    <property type="protein sequence ID" value="KAG2181742.1"/>
    <property type="molecule type" value="Genomic_DNA"/>
</dbReference>
<dbReference type="GO" id="GO:0043295">
    <property type="term" value="F:glutathione binding"/>
    <property type="evidence" value="ECO:0007669"/>
    <property type="project" value="TreeGrafter"/>
</dbReference>
<dbReference type="GO" id="GO:0004363">
    <property type="term" value="F:glutathione synthase activity"/>
    <property type="evidence" value="ECO:0007669"/>
    <property type="project" value="UniProtKB-EC"/>
</dbReference>
<evidence type="ECO:0000256" key="9">
    <source>
        <dbReference type="ARBA" id="ARBA00022684"/>
    </source>
</evidence>
<dbReference type="Gene3D" id="3.40.50.1760">
    <property type="entry name" value="Glutathione synthase, substrate-binding domain superfamily, eukaryotic"/>
    <property type="match status" value="1"/>
</dbReference>
<keyword evidence="11" id="KW-0677">Repeat</keyword>
<dbReference type="Pfam" id="PF13499">
    <property type="entry name" value="EF-hand_7"/>
    <property type="match status" value="2"/>
</dbReference>
<comment type="similarity">
    <text evidence="4">Belongs to the eukaryotic GSH synthase family.</text>
</comment>
<proteinExistence type="inferred from homology"/>
<dbReference type="UniPathway" id="UPA00142">
    <property type="reaction ID" value="UER00210"/>
</dbReference>
<comment type="subunit">
    <text evidence="5">Homodimer.</text>
</comment>
<gene>
    <name evidence="18" type="ORF">INT44_008557</name>
</gene>
<keyword evidence="8" id="KW-0436">Ligase</keyword>
<dbReference type="InterPro" id="IPR016185">
    <property type="entry name" value="PreATP-grasp_dom_sf"/>
</dbReference>
<dbReference type="FunFam" id="1.10.238.10:FF:000006">
    <property type="entry name" value="Calmodulin 1"/>
    <property type="match status" value="1"/>
</dbReference>
<dbReference type="Gene3D" id="3.30.470.20">
    <property type="entry name" value="ATP-grasp fold, B domain"/>
    <property type="match status" value="1"/>
</dbReference>
<dbReference type="InterPro" id="IPR005615">
    <property type="entry name" value="Glutathione_synthase"/>
</dbReference>
<dbReference type="InterPro" id="IPR004887">
    <property type="entry name" value="GSH_synth_subst-bd"/>
</dbReference>
<dbReference type="InterPro" id="IPR011992">
    <property type="entry name" value="EF-hand-dom_pair"/>
</dbReference>
<evidence type="ECO:0000256" key="2">
    <source>
        <dbReference type="ARBA" id="ARBA00004965"/>
    </source>
</evidence>
<dbReference type="FunFam" id="3.40.50.1760:FF:000001">
    <property type="entry name" value="Glutathione synthetase"/>
    <property type="match status" value="1"/>
</dbReference>
<comment type="cofactor">
    <cofactor evidence="1">
        <name>Mg(2+)</name>
        <dbReference type="ChEBI" id="CHEBI:18420"/>
    </cofactor>
</comment>
<dbReference type="PANTHER" id="PTHR11130:SF0">
    <property type="entry name" value="GLUTATHIONE SYNTHETASE"/>
    <property type="match status" value="1"/>
</dbReference>
<dbReference type="SUPFAM" id="SSF47473">
    <property type="entry name" value="EF-hand"/>
    <property type="match status" value="1"/>
</dbReference>
<evidence type="ECO:0000313" key="18">
    <source>
        <dbReference type="EMBL" id="KAG2181742.1"/>
    </source>
</evidence>
<evidence type="ECO:0000256" key="1">
    <source>
        <dbReference type="ARBA" id="ARBA00001946"/>
    </source>
</evidence>
<dbReference type="OrthoDB" id="2020073at2759"/>
<organism evidence="18 19">
    <name type="scientific">Umbelopsis vinacea</name>
    <dbReference type="NCBI Taxonomy" id="44442"/>
    <lineage>
        <taxon>Eukaryota</taxon>
        <taxon>Fungi</taxon>
        <taxon>Fungi incertae sedis</taxon>
        <taxon>Mucoromycota</taxon>
        <taxon>Mucoromycotina</taxon>
        <taxon>Umbelopsidomycetes</taxon>
        <taxon>Umbelopsidales</taxon>
        <taxon>Umbelopsidaceae</taxon>
        <taxon>Umbelopsis</taxon>
    </lineage>
</organism>
<keyword evidence="14" id="KW-0067">ATP-binding</keyword>
<sequence length="671" mass="75106">MTGSYPPKLSQQALHTLREAAIDYALANGLVVRPTVDKQIHFANNAAVTHAPFSLFPTPFPRREFEKAQKVQTIWNELIHHLSQDDAFLNEIMDTLKEVDDFMERLFDIYKKVRSEGIKQKASLGIHRCDYLLHLAEGGNSADAIIQQVEYNTIASSFGGLSAIAGDLHRFLLQATDYECEKGTIKPEQLPENTSISGIAGGIAEAYNLYNVQGSVVLMVIQPGERNAFDQRAIEYQLLKQHNIRLIRRTLSDIEERGQLDPERSALIIDGLEVAVTYFRAGYSPDDHPTEKEWAARLLVERSFSIKCPNIAYQLVGAKKVQQVLAIPGRIEKYLDESVANELRESFAGLYPLDHTEAGQQAYQMALANPGKYVMKPQREGGGNNLYGDDIITELKRLEGKRLDAYILMDLIRSPPLKNVMVREGLLIQGDVISELGIYGAYLHDGEKEILNKRAGHLLRTKGHGTNEGGVAAGFAVIDSPLLLTLVTYRLLRYSRAAPTRNKGSSLFLLIPYNGKCYDDVLDADQLTEEQIAEFREAFSLFDKDGDGSITTKELGTVMRSLNLNPTEAELQDMINEVDSDGNGNIDFSEFLTMLARKMKDTDSQEEIQEAFKVFDKDGNGFISSAELRHVMTSLGEKLTDEEVDEMIREADVDGDGQINYEEFVKMMMSK</sequence>
<dbReference type="GO" id="GO:0005829">
    <property type="term" value="C:cytosol"/>
    <property type="evidence" value="ECO:0007669"/>
    <property type="project" value="TreeGrafter"/>
</dbReference>
<evidence type="ECO:0000256" key="16">
    <source>
        <dbReference type="ARBA" id="ARBA00030403"/>
    </source>
</evidence>
<dbReference type="EC" id="6.3.2.3" evidence="6"/>
<dbReference type="PROSITE" id="PS00018">
    <property type="entry name" value="EF_HAND_1"/>
    <property type="match status" value="4"/>
</dbReference>
<dbReference type="GO" id="GO:0005509">
    <property type="term" value="F:calcium ion binding"/>
    <property type="evidence" value="ECO:0007669"/>
    <property type="project" value="InterPro"/>
</dbReference>
<evidence type="ECO:0000256" key="5">
    <source>
        <dbReference type="ARBA" id="ARBA00011738"/>
    </source>
</evidence>
<evidence type="ECO:0000256" key="10">
    <source>
        <dbReference type="ARBA" id="ARBA00022723"/>
    </source>
</evidence>
<reference evidence="18" key="1">
    <citation type="submission" date="2020-12" db="EMBL/GenBank/DDBJ databases">
        <title>Metabolic potential, ecology and presence of endohyphal bacteria is reflected in genomic diversity of Mucoromycotina.</title>
        <authorList>
            <person name="Muszewska A."/>
            <person name="Okrasinska A."/>
            <person name="Steczkiewicz K."/>
            <person name="Drgas O."/>
            <person name="Orlowska M."/>
            <person name="Perlinska-Lenart U."/>
            <person name="Aleksandrzak-Piekarczyk T."/>
            <person name="Szatraj K."/>
            <person name="Zielenkiewicz U."/>
            <person name="Pilsyk S."/>
            <person name="Malc E."/>
            <person name="Mieczkowski P."/>
            <person name="Kruszewska J.S."/>
            <person name="Biernat P."/>
            <person name="Pawlowska J."/>
        </authorList>
    </citation>
    <scope>NUCLEOTIDE SEQUENCE</scope>
    <source>
        <strain evidence="18">WA0000051536</strain>
    </source>
</reference>
<dbReference type="InterPro" id="IPR014709">
    <property type="entry name" value="Glutathione_synthase_C_euk"/>
</dbReference>
<evidence type="ECO:0000256" key="4">
    <source>
        <dbReference type="ARBA" id="ARBA00010385"/>
    </source>
</evidence>
<evidence type="ECO:0000256" key="8">
    <source>
        <dbReference type="ARBA" id="ARBA00022598"/>
    </source>
</evidence>
<comment type="pathway">
    <text evidence="2">Sulfur metabolism; glutathione biosynthesis; glutathione from L-cysteine and L-glutamate: step 2/2.</text>
</comment>
<keyword evidence="9" id="KW-0317">Glutathione biosynthesis</keyword>
<dbReference type="InterPro" id="IPR018247">
    <property type="entry name" value="EF_Hand_1_Ca_BS"/>
</dbReference>
<evidence type="ECO:0000256" key="14">
    <source>
        <dbReference type="ARBA" id="ARBA00022840"/>
    </source>
</evidence>
<comment type="caution">
    <text evidence="18">The sequence shown here is derived from an EMBL/GenBank/DDBJ whole genome shotgun (WGS) entry which is preliminary data.</text>
</comment>
<keyword evidence="13" id="KW-0106">Calcium</keyword>
<dbReference type="Pfam" id="PF03917">
    <property type="entry name" value="GSH_synth_ATP"/>
    <property type="match status" value="1"/>
</dbReference>
<dbReference type="Gene3D" id="3.30.1490.80">
    <property type="match status" value="1"/>
</dbReference>
<evidence type="ECO:0000256" key="12">
    <source>
        <dbReference type="ARBA" id="ARBA00022741"/>
    </source>
</evidence>
<evidence type="ECO:0000259" key="17">
    <source>
        <dbReference type="PROSITE" id="PS50222"/>
    </source>
</evidence>
<dbReference type="AlphaFoldDB" id="A0A8H7PWT6"/>
<keyword evidence="19" id="KW-1185">Reference proteome</keyword>
<dbReference type="InterPro" id="IPR037013">
    <property type="entry name" value="GSH-S_sub-bd_sf"/>
</dbReference>
<evidence type="ECO:0000256" key="13">
    <source>
        <dbReference type="ARBA" id="ARBA00022837"/>
    </source>
</evidence>
<dbReference type="Gene3D" id="1.10.238.10">
    <property type="entry name" value="EF-hand"/>
    <property type="match status" value="3"/>
</dbReference>
<dbReference type="SMART" id="SM00054">
    <property type="entry name" value="EFh"/>
    <property type="match status" value="4"/>
</dbReference>
<keyword evidence="12" id="KW-0547">Nucleotide-binding</keyword>
<evidence type="ECO:0000313" key="19">
    <source>
        <dbReference type="Proteomes" id="UP000612746"/>
    </source>
</evidence>